<dbReference type="RefSeq" id="WP_002692206.1">
    <property type="nucleotide sequence ID" value="NZ_CM001797.1"/>
</dbReference>
<evidence type="ECO:0000313" key="1">
    <source>
        <dbReference type="EMBL" id="EMB21650.1"/>
    </source>
</evidence>
<dbReference type="AlphaFoldDB" id="A0A0F6MQH4"/>
<dbReference type="PATRIC" id="fig|999434.4.peg.1476"/>
<organism evidence="1">
    <name type="scientific">Treponema denticola OTK</name>
    <dbReference type="NCBI Taxonomy" id="999434"/>
    <lineage>
        <taxon>Bacteria</taxon>
        <taxon>Pseudomonadati</taxon>
        <taxon>Spirochaetota</taxon>
        <taxon>Spirochaetia</taxon>
        <taxon>Spirochaetales</taxon>
        <taxon>Treponemataceae</taxon>
        <taxon>Treponema</taxon>
    </lineage>
</organism>
<sequence length="80" mass="8816">MKNYPFTAILGQDEMKEALILNLINPKLGGVLLRGQKGTAKSTAVRALTDISMIKTAQIIAAYKSFLSFMLIFLRGIEVK</sequence>
<evidence type="ECO:0008006" key="2">
    <source>
        <dbReference type="Google" id="ProtNLM"/>
    </source>
</evidence>
<name>A0A0F6MQH4_TREDN</name>
<protein>
    <recommendedName>
        <fullName evidence="2">Magnesium chelatase ChlI-like catalytic domain-containing protein</fullName>
    </recommendedName>
</protein>
<dbReference type="PANTHER" id="PTHR35023">
    <property type="entry name" value="CHELATASE-RELATED"/>
    <property type="match status" value="1"/>
</dbReference>
<proteinExistence type="predicted"/>
<reference evidence="1" key="1">
    <citation type="submission" date="2012-01" db="EMBL/GenBank/DDBJ databases">
        <title>The Genome Sequence of Treponema denticola OTK.</title>
        <authorList>
            <consortium name="The Broad Institute Genome Sequencing Platform"/>
            <person name="Earl A."/>
            <person name="Ward D."/>
            <person name="Feldgarden M."/>
            <person name="Gevers D."/>
            <person name="Blanton J.M."/>
            <person name="Fenno C.J."/>
            <person name="Baranova O.V."/>
            <person name="Mathney J."/>
            <person name="Dewhirst F.E."/>
            <person name="Izard J."/>
            <person name="Young S.K."/>
            <person name="Zeng Q."/>
            <person name="Gargeya S."/>
            <person name="Fitzgerald M."/>
            <person name="Haas B."/>
            <person name="Abouelleil A."/>
            <person name="Alvarado L."/>
            <person name="Arachchi H.M."/>
            <person name="Berlin A."/>
            <person name="Chapman S.B."/>
            <person name="Gearin G."/>
            <person name="Goldberg J."/>
            <person name="Griggs A."/>
            <person name="Gujja S."/>
            <person name="Hansen M."/>
            <person name="Heiman D."/>
            <person name="Howarth C."/>
            <person name="Larimer J."/>
            <person name="Lui A."/>
            <person name="MacDonald P.J.P."/>
            <person name="McCowen C."/>
            <person name="Montmayeur A."/>
            <person name="Murphy C."/>
            <person name="Neiman D."/>
            <person name="Pearson M."/>
            <person name="Priest M."/>
            <person name="Roberts A."/>
            <person name="Saif S."/>
            <person name="Shea T."/>
            <person name="Sisk P."/>
            <person name="Stolte C."/>
            <person name="Sykes S."/>
            <person name="Wortman J."/>
            <person name="Nusbaum C."/>
            <person name="Birren B."/>
        </authorList>
    </citation>
    <scope>NUCLEOTIDE SEQUENCE [LARGE SCALE GENOMIC DNA]</scope>
    <source>
        <strain evidence="1">OTK</strain>
    </source>
</reference>
<dbReference type="InterPro" id="IPR027417">
    <property type="entry name" value="P-loop_NTPase"/>
</dbReference>
<accession>A0A0F6MQH4</accession>
<comment type="caution">
    <text evidence="1">The sequence shown here is derived from an EMBL/GenBank/DDBJ whole genome shotgun (WGS) entry which is preliminary data.</text>
</comment>
<dbReference type="Gene3D" id="3.40.50.300">
    <property type="entry name" value="P-loop containing nucleotide triphosphate hydrolases"/>
    <property type="match status" value="1"/>
</dbReference>
<dbReference type="EMBL" id="AGDY01000006">
    <property type="protein sequence ID" value="EMB21650.1"/>
    <property type="molecule type" value="Genomic_DNA"/>
</dbReference>
<dbReference type="Proteomes" id="UP000011701">
    <property type="component" value="Chromosome"/>
</dbReference>
<gene>
    <name evidence="1" type="ORF">HMPREF9723_01423</name>
</gene>
<dbReference type="HOGENOM" id="CLU_2588670_0_0_12"/>
<dbReference type="PANTHER" id="PTHR35023:SF1">
    <property type="entry name" value="MG-PROTOPORPHYRIN IX CHELATASE"/>
    <property type="match status" value="1"/>
</dbReference>
<dbReference type="InterPro" id="IPR052989">
    <property type="entry name" value="Mg-chelatase_DI-like"/>
</dbReference>
<dbReference type="SUPFAM" id="SSF52540">
    <property type="entry name" value="P-loop containing nucleoside triphosphate hydrolases"/>
    <property type="match status" value="1"/>
</dbReference>